<evidence type="ECO:0008006" key="4">
    <source>
        <dbReference type="Google" id="ProtNLM"/>
    </source>
</evidence>
<keyword evidence="3" id="KW-1185">Reference proteome</keyword>
<reference evidence="2 3" key="1">
    <citation type="submission" date="2019-09" db="EMBL/GenBank/DDBJ databases">
        <authorList>
            <person name="Cao W.R."/>
        </authorList>
    </citation>
    <scope>NUCLEOTIDE SEQUENCE [LARGE SCALE GENOMIC DNA]</scope>
    <source>
        <strain evidence="3">a4</strain>
    </source>
</reference>
<evidence type="ECO:0000313" key="3">
    <source>
        <dbReference type="Proteomes" id="UP000467305"/>
    </source>
</evidence>
<dbReference type="OrthoDB" id="1185352at2"/>
<feature type="chain" id="PRO_5029625142" description="Lipoprotein" evidence="1">
    <location>
        <begin position="20"/>
        <end position="240"/>
    </location>
</feature>
<sequence>MKLNIVVSLFLIGSFFSCSTPNIVVSSSLKNNTSIYEVTGREGWQFNQIISFGNFKTSKIKRGWNLGYNIPFKIHFKGAKEKLSFIQNTTNEKAQVNCIGKFKSTEYNLIEDFFAIELSYKNYFAGSICIDSSKNNWNFILHEPDGNSLKNSTFGFIKNSKNKQQIIIKPVKKIEGQANWIQIDNHGFEFLYNGTSIAAVSLLNNGRVWIKNDLSNELQTVISSVASALLVRHNLEESLN</sequence>
<dbReference type="RefSeq" id="WP_150898436.1">
    <property type="nucleotide sequence ID" value="NZ_WAAU01000003.1"/>
</dbReference>
<dbReference type="AlphaFoldDB" id="A0A7J5AT42"/>
<dbReference type="PROSITE" id="PS51257">
    <property type="entry name" value="PROKAR_LIPOPROTEIN"/>
    <property type="match status" value="1"/>
</dbReference>
<dbReference type="EMBL" id="WAAU01000003">
    <property type="protein sequence ID" value="KAB1160808.1"/>
    <property type="molecule type" value="Genomic_DNA"/>
</dbReference>
<keyword evidence="1" id="KW-0732">Signal</keyword>
<gene>
    <name evidence="2" type="ORF">F7018_02730</name>
</gene>
<name>A0A7J5AT42_9FLAO</name>
<comment type="caution">
    <text evidence="2">The sequence shown here is derived from an EMBL/GenBank/DDBJ whole genome shotgun (WGS) entry which is preliminary data.</text>
</comment>
<organism evidence="2 3">
    <name type="scientific">Tenacibaculum aiptasiae</name>
    <dbReference type="NCBI Taxonomy" id="426481"/>
    <lineage>
        <taxon>Bacteria</taxon>
        <taxon>Pseudomonadati</taxon>
        <taxon>Bacteroidota</taxon>
        <taxon>Flavobacteriia</taxon>
        <taxon>Flavobacteriales</taxon>
        <taxon>Flavobacteriaceae</taxon>
        <taxon>Tenacibaculum</taxon>
    </lineage>
</organism>
<protein>
    <recommendedName>
        <fullName evidence="4">Lipoprotein</fullName>
    </recommendedName>
</protein>
<proteinExistence type="predicted"/>
<dbReference type="Proteomes" id="UP000467305">
    <property type="component" value="Unassembled WGS sequence"/>
</dbReference>
<evidence type="ECO:0000256" key="1">
    <source>
        <dbReference type="SAM" id="SignalP"/>
    </source>
</evidence>
<evidence type="ECO:0000313" key="2">
    <source>
        <dbReference type="EMBL" id="KAB1160808.1"/>
    </source>
</evidence>
<feature type="signal peptide" evidence="1">
    <location>
        <begin position="1"/>
        <end position="19"/>
    </location>
</feature>
<accession>A0A7J5AT42</accession>